<dbReference type="GO" id="GO:0046872">
    <property type="term" value="F:metal ion binding"/>
    <property type="evidence" value="ECO:0007669"/>
    <property type="project" value="UniProtKB-KW"/>
</dbReference>
<proteinExistence type="inferred from homology"/>
<comment type="cofactor">
    <cofactor evidence="10">
        <name>Mg(2+)</name>
        <dbReference type="ChEBI" id="CHEBI:18420"/>
    </cofactor>
    <text evidence="10">Binds 1 Mg(2+) ion per subunit.</text>
</comment>
<dbReference type="GO" id="GO:0036220">
    <property type="term" value="F:ITP diphosphatase activity"/>
    <property type="evidence" value="ECO:0007669"/>
    <property type="project" value="UniProtKB-UniRule"/>
</dbReference>
<dbReference type="STRING" id="879243.Poras_1445"/>
<dbReference type="RefSeq" id="WP_013760748.1">
    <property type="nucleotide sequence ID" value="NC_015501.1"/>
</dbReference>
<dbReference type="HOGENOM" id="CLU_082080_0_2_10"/>
<reference evidence="13" key="1">
    <citation type="submission" date="2011-04" db="EMBL/GenBank/DDBJ databases">
        <title>The complete genome of Porphyromonas asaccharolytica DSM 20707.</title>
        <authorList>
            <person name="Lucas S."/>
            <person name="Han J."/>
            <person name="Lapidus A."/>
            <person name="Bruce D."/>
            <person name="Goodwin L."/>
            <person name="Pitluck S."/>
            <person name="Peters L."/>
            <person name="Kyrpides N."/>
            <person name="Mavromatis K."/>
            <person name="Ivanova N."/>
            <person name="Ovchinnikova G."/>
            <person name="Pagani I."/>
            <person name="Lu M."/>
            <person name="Detter J.C."/>
            <person name="Tapia R."/>
            <person name="Han C."/>
            <person name="Land M."/>
            <person name="Hauser L."/>
            <person name="Markowitz V."/>
            <person name="Cheng J.-F."/>
            <person name="Hugenholtz P."/>
            <person name="Woyke T."/>
            <person name="Wu D."/>
            <person name="Gronow S."/>
            <person name="Wellnitz S."/>
            <person name="Brambilla E."/>
            <person name="Klenk H.-P."/>
            <person name="Eisen J.A."/>
        </authorList>
    </citation>
    <scope>NUCLEOTIDE SEQUENCE [LARGE SCALE GENOMIC DNA]</scope>
    <source>
        <strain evidence="13">ATCC 25260 / DSM 20707 / VPI 4198</strain>
    </source>
</reference>
<dbReference type="OrthoDB" id="9807456at2"/>
<dbReference type="GO" id="GO:0017111">
    <property type="term" value="F:ribonucleoside triphosphate phosphatase activity"/>
    <property type="evidence" value="ECO:0007669"/>
    <property type="project" value="InterPro"/>
</dbReference>
<dbReference type="Pfam" id="PF01725">
    <property type="entry name" value="Ham1p_like"/>
    <property type="match status" value="1"/>
</dbReference>
<dbReference type="EMBL" id="CP002689">
    <property type="protein sequence ID" value="AEE13378.1"/>
    <property type="molecule type" value="Genomic_DNA"/>
</dbReference>
<comment type="subunit">
    <text evidence="2 10">Homodimer.</text>
</comment>
<comment type="catalytic activity">
    <reaction evidence="8 10">
        <text>dITP + H2O = dIMP + diphosphate + H(+)</text>
        <dbReference type="Rhea" id="RHEA:28342"/>
        <dbReference type="ChEBI" id="CHEBI:15377"/>
        <dbReference type="ChEBI" id="CHEBI:15378"/>
        <dbReference type="ChEBI" id="CHEBI:33019"/>
        <dbReference type="ChEBI" id="CHEBI:61194"/>
        <dbReference type="ChEBI" id="CHEBI:61382"/>
        <dbReference type="EC" id="3.6.1.66"/>
    </reaction>
</comment>
<feature type="binding site" evidence="10">
    <location>
        <begin position="8"/>
        <end position="13"/>
    </location>
    <ligand>
        <name>substrate</name>
    </ligand>
</feature>
<comment type="function">
    <text evidence="10">Pyrophosphatase that catalyzes the hydrolysis of nucleoside triphosphates to their monophosphate derivatives, with a high preference for the non-canonical purine nucleotides XTP (xanthosine triphosphate), dITP (deoxyinosine triphosphate) and ITP. Seems to function as a house-cleaning enzyme that removes non-canonical purine nucleotides from the nucleotide pool, thus preventing their incorporation into DNA/RNA and avoiding chromosomal lesions.</text>
</comment>
<dbReference type="AlphaFoldDB" id="F4KN00"/>
<dbReference type="GO" id="GO:0009146">
    <property type="term" value="P:purine nucleoside triphosphate catabolic process"/>
    <property type="evidence" value="ECO:0007669"/>
    <property type="project" value="UniProtKB-UniRule"/>
</dbReference>
<dbReference type="GO" id="GO:0035870">
    <property type="term" value="F:dITP diphosphatase activity"/>
    <property type="evidence" value="ECO:0007669"/>
    <property type="project" value="UniProtKB-UniRule"/>
</dbReference>
<dbReference type="FunFam" id="3.90.950.10:FF:000001">
    <property type="entry name" value="dITP/XTP pyrophosphatase"/>
    <property type="match status" value="1"/>
</dbReference>
<feature type="binding site" evidence="10">
    <location>
        <begin position="151"/>
        <end position="154"/>
    </location>
    <ligand>
        <name>substrate</name>
    </ligand>
</feature>
<dbReference type="HAMAP" id="MF_01405">
    <property type="entry name" value="Non_canon_purine_NTPase"/>
    <property type="match status" value="1"/>
</dbReference>
<dbReference type="KEGG" id="pah:Poras_1445"/>
<evidence type="ECO:0000256" key="2">
    <source>
        <dbReference type="ARBA" id="ARBA00011738"/>
    </source>
</evidence>
<feature type="binding site" evidence="10">
    <location>
        <position position="174"/>
    </location>
    <ligand>
        <name>substrate</name>
    </ligand>
</feature>
<dbReference type="GO" id="GO:0036222">
    <property type="term" value="F:XTP diphosphatase activity"/>
    <property type="evidence" value="ECO:0007669"/>
    <property type="project" value="UniProtKB-UniRule"/>
</dbReference>
<evidence type="ECO:0000256" key="6">
    <source>
        <dbReference type="ARBA" id="ARBA00022842"/>
    </source>
</evidence>
<dbReference type="InterPro" id="IPR020922">
    <property type="entry name" value="dITP/XTP_pyrophosphatase"/>
</dbReference>
<comment type="catalytic activity">
    <reaction evidence="9 10">
        <text>XTP + H2O = XMP + diphosphate + H(+)</text>
        <dbReference type="Rhea" id="RHEA:28610"/>
        <dbReference type="ChEBI" id="CHEBI:15377"/>
        <dbReference type="ChEBI" id="CHEBI:15378"/>
        <dbReference type="ChEBI" id="CHEBI:33019"/>
        <dbReference type="ChEBI" id="CHEBI:57464"/>
        <dbReference type="ChEBI" id="CHEBI:61314"/>
        <dbReference type="EC" id="3.6.1.66"/>
    </reaction>
</comment>
<evidence type="ECO:0000256" key="9">
    <source>
        <dbReference type="ARBA" id="ARBA00052017"/>
    </source>
</evidence>
<evidence type="ECO:0000256" key="5">
    <source>
        <dbReference type="ARBA" id="ARBA00022801"/>
    </source>
</evidence>
<dbReference type="InterPro" id="IPR029001">
    <property type="entry name" value="ITPase-like_fam"/>
</dbReference>
<evidence type="ECO:0000313" key="13">
    <source>
        <dbReference type="Proteomes" id="UP000006545"/>
    </source>
</evidence>
<evidence type="ECO:0000256" key="4">
    <source>
        <dbReference type="ARBA" id="ARBA00022741"/>
    </source>
</evidence>
<keyword evidence="7 10" id="KW-0546">Nucleotide metabolism</keyword>
<dbReference type="GO" id="GO:0005829">
    <property type="term" value="C:cytosol"/>
    <property type="evidence" value="ECO:0007669"/>
    <property type="project" value="TreeGrafter"/>
</dbReference>
<keyword evidence="4 10" id="KW-0547">Nucleotide-binding</keyword>
<feature type="binding site" evidence="10">
    <location>
        <position position="40"/>
    </location>
    <ligand>
        <name>Mg(2+)</name>
        <dbReference type="ChEBI" id="CHEBI:18420"/>
    </ligand>
</feature>
<dbReference type="GO" id="GO:0000166">
    <property type="term" value="F:nucleotide binding"/>
    <property type="evidence" value="ECO:0007669"/>
    <property type="project" value="UniProtKB-KW"/>
</dbReference>
<feature type="binding site" evidence="10">
    <location>
        <begin position="179"/>
        <end position="180"/>
    </location>
    <ligand>
        <name>substrate</name>
    </ligand>
</feature>
<organism evidence="12 13">
    <name type="scientific">Porphyromonas asaccharolytica (strain ATCC 25260 / DSM 20707 / BCRC 10618 / CCUG 7834 / JCM 6326 / LMG 13178 / VPI 4198 / B440)</name>
    <name type="common">Bacteroides asaccharolyticus</name>
    <dbReference type="NCBI Taxonomy" id="879243"/>
    <lineage>
        <taxon>Bacteria</taxon>
        <taxon>Pseudomonadati</taxon>
        <taxon>Bacteroidota</taxon>
        <taxon>Bacteroidia</taxon>
        <taxon>Bacteroidales</taxon>
        <taxon>Porphyromonadaceae</taxon>
        <taxon>Porphyromonas</taxon>
    </lineage>
</organism>
<feature type="binding site" evidence="10">
    <location>
        <position position="69"/>
    </location>
    <ligand>
        <name>Mg(2+)</name>
        <dbReference type="ChEBI" id="CHEBI:18420"/>
    </ligand>
</feature>
<keyword evidence="5 10" id="KW-0378">Hydrolase</keyword>
<evidence type="ECO:0000256" key="7">
    <source>
        <dbReference type="ARBA" id="ARBA00023080"/>
    </source>
</evidence>
<evidence type="ECO:0000256" key="10">
    <source>
        <dbReference type="HAMAP-Rule" id="MF_01405"/>
    </source>
</evidence>
<dbReference type="GO" id="GO:0009117">
    <property type="term" value="P:nucleotide metabolic process"/>
    <property type="evidence" value="ECO:0007669"/>
    <property type="project" value="UniProtKB-KW"/>
</dbReference>
<protein>
    <recommendedName>
        <fullName evidence="10">dITP/XTP pyrophosphatase</fullName>
        <ecNumber evidence="10">3.6.1.66</ecNumber>
    </recommendedName>
    <alternativeName>
        <fullName evidence="10">Non-canonical purine NTP pyrophosphatase</fullName>
    </alternativeName>
    <alternativeName>
        <fullName evidence="10">Non-standard purine NTP pyrophosphatase</fullName>
    </alternativeName>
    <alternativeName>
        <fullName evidence="10">Nucleoside-triphosphate diphosphatase</fullName>
    </alternativeName>
    <alternativeName>
        <fullName evidence="10">Nucleoside-triphosphate pyrophosphatase</fullName>
        <shortName evidence="10">NTPase</shortName>
    </alternativeName>
</protein>
<dbReference type="eggNOG" id="COG0127">
    <property type="taxonomic scope" value="Bacteria"/>
</dbReference>
<dbReference type="Gene3D" id="3.90.950.10">
    <property type="match status" value="1"/>
</dbReference>
<dbReference type="CDD" id="cd00515">
    <property type="entry name" value="HAM1"/>
    <property type="match status" value="1"/>
</dbReference>
<evidence type="ECO:0000256" key="1">
    <source>
        <dbReference type="ARBA" id="ARBA00008023"/>
    </source>
</evidence>
<dbReference type="NCBIfam" id="TIGR00042">
    <property type="entry name" value="RdgB/HAM1 family non-canonical purine NTP pyrophosphatase"/>
    <property type="match status" value="1"/>
</dbReference>
<evidence type="ECO:0000256" key="8">
    <source>
        <dbReference type="ARBA" id="ARBA00051875"/>
    </source>
</evidence>
<accession>F4KN00</accession>
<evidence type="ECO:0000256" key="3">
    <source>
        <dbReference type="ARBA" id="ARBA00022723"/>
    </source>
</evidence>
<evidence type="ECO:0000313" key="12">
    <source>
        <dbReference type="EMBL" id="AEE13378.1"/>
    </source>
</evidence>
<dbReference type="InterPro" id="IPR002637">
    <property type="entry name" value="RdgB/HAM1"/>
</dbReference>
<feature type="active site" description="Proton acceptor" evidence="10">
    <location>
        <position position="69"/>
    </location>
</feature>
<dbReference type="EC" id="3.6.1.66" evidence="10"/>
<keyword evidence="3 10" id="KW-0479">Metal-binding</keyword>
<dbReference type="PANTHER" id="PTHR11067">
    <property type="entry name" value="INOSINE TRIPHOSPHATE PYROPHOSPHATASE/HAM1 PROTEIN"/>
    <property type="match status" value="1"/>
</dbReference>
<evidence type="ECO:0000256" key="11">
    <source>
        <dbReference type="RuleBase" id="RU003781"/>
    </source>
</evidence>
<dbReference type="SUPFAM" id="SSF52972">
    <property type="entry name" value="ITPase-like"/>
    <property type="match status" value="1"/>
</dbReference>
<name>F4KN00_PORAD</name>
<dbReference type="PANTHER" id="PTHR11067:SF9">
    <property type="entry name" value="INOSINE TRIPHOSPHATE PYROPHOSPHATASE"/>
    <property type="match status" value="1"/>
</dbReference>
<sequence length="196" mass="21798">MKVLYLATHNAHKLLEIQSMLEETCEVRSASSLGHYTAPEESASTLLGNATIKAQALYDLYHKPCIADDTGLFVEALGGDPGVHSARYAGRDGDDVANRKHLLDSLASHPEPWRAYFECVIVLIDSQGEEHHFVGRVAGRIIDHEEGAEGFGYDSLFVPEDFDKTFAMMSPQEKNAISHRTRAVDQLRTYLTRHSL</sequence>
<dbReference type="Proteomes" id="UP000006545">
    <property type="component" value="Chromosome"/>
</dbReference>
<comment type="catalytic activity">
    <reaction evidence="10">
        <text>ITP + H2O = IMP + diphosphate + H(+)</text>
        <dbReference type="Rhea" id="RHEA:29399"/>
        <dbReference type="ChEBI" id="CHEBI:15377"/>
        <dbReference type="ChEBI" id="CHEBI:15378"/>
        <dbReference type="ChEBI" id="CHEBI:33019"/>
        <dbReference type="ChEBI" id="CHEBI:58053"/>
        <dbReference type="ChEBI" id="CHEBI:61402"/>
        <dbReference type="EC" id="3.6.1.66"/>
    </reaction>
</comment>
<gene>
    <name evidence="12" type="ordered locus">Poras_1445</name>
</gene>
<keyword evidence="6 10" id="KW-0460">Magnesium</keyword>
<feature type="binding site" evidence="10">
    <location>
        <position position="70"/>
    </location>
    <ligand>
        <name>substrate</name>
    </ligand>
</feature>
<comment type="similarity">
    <text evidence="1 10 11">Belongs to the HAM1 NTPase family.</text>
</comment>
<keyword evidence="13" id="KW-1185">Reference proteome</keyword>